<keyword evidence="3 5" id="KW-0949">S-adenosyl-L-methionine</keyword>
<dbReference type="GO" id="GO:0003723">
    <property type="term" value="F:RNA binding"/>
    <property type="evidence" value="ECO:0007669"/>
    <property type="project" value="UniProtKB-UniRule"/>
</dbReference>
<proteinExistence type="inferred from homology"/>
<dbReference type="InterPro" id="IPR029063">
    <property type="entry name" value="SAM-dependent_MTases_sf"/>
</dbReference>
<evidence type="ECO:0000313" key="7">
    <source>
        <dbReference type="EMBL" id="CBK24520.2"/>
    </source>
</evidence>
<dbReference type="GO" id="GO:0070475">
    <property type="term" value="P:rRNA base methylation"/>
    <property type="evidence" value="ECO:0007669"/>
    <property type="project" value="TreeGrafter"/>
</dbReference>
<comment type="similarity">
    <text evidence="5">Belongs to the class I-like SAM-binding methyltransferase superfamily. RsmB/NOP family.</text>
</comment>
<dbReference type="PROSITE" id="PS51686">
    <property type="entry name" value="SAM_MT_RSMB_NOP"/>
    <property type="match status" value="1"/>
</dbReference>
<organism evidence="7">
    <name type="scientific">Blastocystis hominis</name>
    <dbReference type="NCBI Taxonomy" id="12968"/>
    <lineage>
        <taxon>Eukaryota</taxon>
        <taxon>Sar</taxon>
        <taxon>Stramenopiles</taxon>
        <taxon>Bigyra</taxon>
        <taxon>Opalozoa</taxon>
        <taxon>Opalinata</taxon>
        <taxon>Blastocystidae</taxon>
        <taxon>Blastocystis</taxon>
    </lineage>
</organism>
<dbReference type="InterPro" id="IPR049560">
    <property type="entry name" value="MeTrfase_RsmB-F_NOP2_cat"/>
</dbReference>
<dbReference type="GO" id="GO:0005730">
    <property type="term" value="C:nucleolus"/>
    <property type="evidence" value="ECO:0007669"/>
    <property type="project" value="TreeGrafter"/>
</dbReference>
<evidence type="ECO:0000313" key="8">
    <source>
        <dbReference type="Proteomes" id="UP000008312"/>
    </source>
</evidence>
<reference evidence="7" key="1">
    <citation type="submission" date="2010-02" db="EMBL/GenBank/DDBJ databases">
        <title>Sequencing and annotation of the Blastocystis hominis genome.</title>
        <authorList>
            <person name="Wincker P."/>
        </authorList>
    </citation>
    <scope>NUCLEOTIDE SEQUENCE</scope>
    <source>
        <strain evidence="7">Singapore isolate B</strain>
    </source>
</reference>
<dbReference type="Pfam" id="PF01189">
    <property type="entry name" value="Methyltr_RsmB-F"/>
    <property type="match status" value="1"/>
</dbReference>
<dbReference type="GeneID" id="24921280"/>
<dbReference type="InParanoid" id="D8M8Y1"/>
<dbReference type="OrthoDB" id="435282at2759"/>
<evidence type="ECO:0000256" key="5">
    <source>
        <dbReference type="PROSITE-ProRule" id="PRU01023"/>
    </source>
</evidence>
<keyword evidence="2 5" id="KW-0808">Transferase</keyword>
<keyword evidence="8" id="KW-1185">Reference proteome</keyword>
<dbReference type="InterPro" id="IPR023267">
    <property type="entry name" value="RCMT"/>
</dbReference>
<dbReference type="Gene3D" id="3.40.50.150">
    <property type="entry name" value="Vaccinia Virus protein VP39"/>
    <property type="match status" value="1"/>
</dbReference>
<accession>D8M8Y1</accession>
<dbReference type="AlphaFoldDB" id="D8M8Y1"/>
<dbReference type="PANTHER" id="PTHR22807:SF4">
    <property type="entry name" value="28S RRNA (CYTOSINE-C(5))-METHYLTRANSFERASE"/>
    <property type="match status" value="1"/>
</dbReference>
<keyword evidence="1 5" id="KW-0489">Methyltransferase</keyword>
<dbReference type="SUPFAM" id="SSF53335">
    <property type="entry name" value="S-adenosyl-L-methionine-dependent methyltransferases"/>
    <property type="match status" value="1"/>
</dbReference>
<evidence type="ECO:0000256" key="2">
    <source>
        <dbReference type="ARBA" id="ARBA00022679"/>
    </source>
</evidence>
<dbReference type="OMA" id="RISYSTW"/>
<evidence type="ECO:0000256" key="3">
    <source>
        <dbReference type="ARBA" id="ARBA00022691"/>
    </source>
</evidence>
<evidence type="ECO:0000256" key="1">
    <source>
        <dbReference type="ARBA" id="ARBA00022603"/>
    </source>
</evidence>
<gene>
    <name evidence="7" type="ORF">GSBLH_T00004244001</name>
</gene>
<name>D8M8Y1_BLAHO</name>
<evidence type="ECO:0000256" key="4">
    <source>
        <dbReference type="ARBA" id="ARBA00022884"/>
    </source>
</evidence>
<dbReference type="InterPro" id="IPR001678">
    <property type="entry name" value="MeTrfase_RsmB-F_NOP2_dom"/>
</dbReference>
<dbReference type="PANTHER" id="PTHR22807">
    <property type="entry name" value="NOP2 YEAST -RELATED NOL1/NOP2/FMU SUN DOMAIN-CONTAINING"/>
    <property type="match status" value="1"/>
</dbReference>
<comment type="caution">
    <text evidence="5">Lacks conserved residue(s) required for the propagation of feature annotation.</text>
</comment>
<feature type="binding site" evidence="5">
    <location>
        <position position="40"/>
    </location>
    <ligand>
        <name>S-adenosyl-L-methionine</name>
        <dbReference type="ChEBI" id="CHEBI:59789"/>
    </ligand>
</feature>
<dbReference type="EMBL" id="FN668688">
    <property type="protein sequence ID" value="CBK24520.2"/>
    <property type="molecule type" value="Genomic_DNA"/>
</dbReference>
<dbReference type="Proteomes" id="UP000008312">
    <property type="component" value="Unassembled WGS sequence"/>
</dbReference>
<feature type="binding site" evidence="5">
    <location>
        <position position="87"/>
    </location>
    <ligand>
        <name>S-adenosyl-L-methionine</name>
        <dbReference type="ChEBI" id="CHEBI:59789"/>
    </ligand>
</feature>
<evidence type="ECO:0000259" key="6">
    <source>
        <dbReference type="PROSITE" id="PS51686"/>
    </source>
</evidence>
<feature type="domain" description="SAM-dependent MTase RsmB/NOP-type" evidence="6">
    <location>
        <begin position="1"/>
        <end position="142"/>
    </location>
</feature>
<dbReference type="GO" id="GO:0008173">
    <property type="term" value="F:RNA methyltransferase activity"/>
    <property type="evidence" value="ECO:0007669"/>
    <property type="project" value="InterPro"/>
</dbReference>
<protein>
    <recommendedName>
        <fullName evidence="6">SAM-dependent MTase RsmB/NOP-type domain-containing protein</fullName>
    </recommendedName>
</protein>
<sequence length="142" mass="15918">MAKTNPKERFDVIDATAAPGNKTTFLGDLLRDRGTVFAFDRDAKRFQILSQRCEAFGSGNIECIHGNFLETDPSSPKFQNVKCILVDPSCSGSGMTHTSLDITPPSRQRIQSLTKFQLQCIEHAAKFPSVRRISYSTWLPRH</sequence>
<dbReference type="RefSeq" id="XP_012898568.1">
    <property type="nucleotide sequence ID" value="XM_013043114.1"/>
</dbReference>
<keyword evidence="4 5" id="KW-0694">RNA-binding</keyword>